<evidence type="ECO:0000313" key="2">
    <source>
        <dbReference type="Proteomes" id="UP000821845"/>
    </source>
</evidence>
<comment type="caution">
    <text evidence="1">The sequence shown here is derived from an EMBL/GenBank/DDBJ whole genome shotgun (WGS) entry which is preliminary data.</text>
</comment>
<proteinExistence type="predicted"/>
<dbReference type="Proteomes" id="UP000821845">
    <property type="component" value="Chromosome 5"/>
</dbReference>
<protein>
    <submittedName>
        <fullName evidence="1">Uncharacterized protein</fullName>
    </submittedName>
</protein>
<dbReference type="EMBL" id="CM023485">
    <property type="protein sequence ID" value="KAH6930795.1"/>
    <property type="molecule type" value="Genomic_DNA"/>
</dbReference>
<sequence length="91" mass="10255">MKSASLPLQPLTITPSGDDVQASSANPGRKCFRPTIPHQGGDLEYVRFRQIVKYVRPIWVDILDGASWEYAIVAVDAIYVLIFFYLMLAPR</sequence>
<name>A0ACB7S839_HYAAI</name>
<evidence type="ECO:0000313" key="1">
    <source>
        <dbReference type="EMBL" id="KAH6930795.1"/>
    </source>
</evidence>
<keyword evidence="2" id="KW-1185">Reference proteome</keyword>
<reference evidence="1" key="1">
    <citation type="submission" date="2020-05" db="EMBL/GenBank/DDBJ databases">
        <title>Large-scale comparative analyses of tick genomes elucidate their genetic diversity and vector capacities.</title>
        <authorList>
            <person name="Jia N."/>
            <person name="Wang J."/>
            <person name="Shi W."/>
            <person name="Du L."/>
            <person name="Sun Y."/>
            <person name="Zhan W."/>
            <person name="Jiang J."/>
            <person name="Wang Q."/>
            <person name="Zhang B."/>
            <person name="Ji P."/>
            <person name="Sakyi L.B."/>
            <person name="Cui X."/>
            <person name="Yuan T."/>
            <person name="Jiang B."/>
            <person name="Yang W."/>
            <person name="Lam T.T.-Y."/>
            <person name="Chang Q."/>
            <person name="Ding S."/>
            <person name="Wang X."/>
            <person name="Zhu J."/>
            <person name="Ruan X."/>
            <person name="Zhao L."/>
            <person name="Wei J."/>
            <person name="Que T."/>
            <person name="Du C."/>
            <person name="Cheng J."/>
            <person name="Dai P."/>
            <person name="Han X."/>
            <person name="Huang E."/>
            <person name="Gao Y."/>
            <person name="Liu J."/>
            <person name="Shao H."/>
            <person name="Ye R."/>
            <person name="Li L."/>
            <person name="Wei W."/>
            <person name="Wang X."/>
            <person name="Wang C."/>
            <person name="Yang T."/>
            <person name="Huo Q."/>
            <person name="Li W."/>
            <person name="Guo W."/>
            <person name="Chen H."/>
            <person name="Zhou L."/>
            <person name="Ni X."/>
            <person name="Tian J."/>
            <person name="Zhou Y."/>
            <person name="Sheng Y."/>
            <person name="Liu T."/>
            <person name="Pan Y."/>
            <person name="Xia L."/>
            <person name="Li J."/>
            <person name="Zhao F."/>
            <person name="Cao W."/>
        </authorList>
    </citation>
    <scope>NUCLEOTIDE SEQUENCE</scope>
    <source>
        <strain evidence="1">Hyas-2018</strain>
    </source>
</reference>
<organism evidence="1 2">
    <name type="scientific">Hyalomma asiaticum</name>
    <name type="common">Tick</name>
    <dbReference type="NCBI Taxonomy" id="266040"/>
    <lineage>
        <taxon>Eukaryota</taxon>
        <taxon>Metazoa</taxon>
        <taxon>Ecdysozoa</taxon>
        <taxon>Arthropoda</taxon>
        <taxon>Chelicerata</taxon>
        <taxon>Arachnida</taxon>
        <taxon>Acari</taxon>
        <taxon>Parasitiformes</taxon>
        <taxon>Ixodida</taxon>
        <taxon>Ixodoidea</taxon>
        <taxon>Ixodidae</taxon>
        <taxon>Hyalomminae</taxon>
        <taxon>Hyalomma</taxon>
    </lineage>
</organism>
<accession>A0ACB7S839</accession>
<gene>
    <name evidence="1" type="ORF">HPB50_019192</name>
</gene>